<evidence type="ECO:0000313" key="2">
    <source>
        <dbReference type="Proteomes" id="UP000507470"/>
    </source>
</evidence>
<evidence type="ECO:0008006" key="3">
    <source>
        <dbReference type="Google" id="ProtNLM"/>
    </source>
</evidence>
<organism evidence="1 2">
    <name type="scientific">Mytilus coruscus</name>
    <name type="common">Sea mussel</name>
    <dbReference type="NCBI Taxonomy" id="42192"/>
    <lineage>
        <taxon>Eukaryota</taxon>
        <taxon>Metazoa</taxon>
        <taxon>Spiralia</taxon>
        <taxon>Lophotrochozoa</taxon>
        <taxon>Mollusca</taxon>
        <taxon>Bivalvia</taxon>
        <taxon>Autobranchia</taxon>
        <taxon>Pteriomorphia</taxon>
        <taxon>Mytilida</taxon>
        <taxon>Mytiloidea</taxon>
        <taxon>Mytilidae</taxon>
        <taxon>Mytilinae</taxon>
        <taxon>Mytilus</taxon>
    </lineage>
</organism>
<keyword evidence="2" id="KW-1185">Reference proteome</keyword>
<protein>
    <recommendedName>
        <fullName evidence="3">Reverse transcriptase domain-containing protein</fullName>
    </recommendedName>
</protein>
<proteinExistence type="predicted"/>
<evidence type="ECO:0000313" key="1">
    <source>
        <dbReference type="EMBL" id="CAC5416063.1"/>
    </source>
</evidence>
<name>A0A6J8E7U3_MYTCO</name>
<dbReference type="OrthoDB" id="407509at2759"/>
<dbReference type="AlphaFoldDB" id="A0A6J8E7U3"/>
<dbReference type="PANTHER" id="PTHR19446">
    <property type="entry name" value="REVERSE TRANSCRIPTASES"/>
    <property type="match status" value="1"/>
</dbReference>
<accession>A0A6J8E7U3</accession>
<dbReference type="EMBL" id="CACVKT020008564">
    <property type="protein sequence ID" value="CAC5416063.1"/>
    <property type="molecule type" value="Genomic_DNA"/>
</dbReference>
<sequence length="438" mass="50330">MSQSKLSWVKEDNDSLSRTLQEISSEMTTISINVLAMKTDMTGVNQNIDRLNDKIDRPVENGDEYCNKKHIQFKRNGNEAQLCQDLLDNPTSLAFFNDILDLMDSNTNDAANALISQLHNICTEAGLLLLNNSNSVRAVNQQEWLDSEYTFGQTHNTEYDLCIEEHCSYVDNDITCEYIVSEIKKLKNDKSPGEDGLSGEFYNCLSSTLLPVLLRLFKKIFHTGDFPECLSTAIITLFKKGGRKEIGNYRGMSLLCVISKIFMDDLALIADTPFVLQRRLNSLEKYCEKWNMTVNMDKSNTFKKGVKLSKNEKWYFENELLKVVSYYKRSLRLHINIPITTFLGNNMVSSKDESKECKYLLEKELLRDKTKIIYASKLSQTSFSCSQMSDIGVFEVEEQEDTNLAYLGHFHVEAGHYDTELKYFKLRKANYKSCFDIT</sequence>
<gene>
    <name evidence="1" type="ORF">MCOR_48698</name>
</gene>
<dbReference type="Proteomes" id="UP000507470">
    <property type="component" value="Unassembled WGS sequence"/>
</dbReference>
<reference evidence="1 2" key="1">
    <citation type="submission" date="2020-06" db="EMBL/GenBank/DDBJ databases">
        <authorList>
            <person name="Li R."/>
            <person name="Bekaert M."/>
        </authorList>
    </citation>
    <scope>NUCLEOTIDE SEQUENCE [LARGE SCALE GENOMIC DNA]</scope>
    <source>
        <strain evidence="2">wild</strain>
    </source>
</reference>